<dbReference type="AlphaFoldDB" id="X0YZ78"/>
<protein>
    <submittedName>
        <fullName evidence="1">Uncharacterized protein</fullName>
    </submittedName>
</protein>
<name>X0YZ78_9ZZZZ</name>
<accession>X0YZ78</accession>
<organism evidence="1">
    <name type="scientific">marine sediment metagenome</name>
    <dbReference type="NCBI Taxonomy" id="412755"/>
    <lineage>
        <taxon>unclassified sequences</taxon>
        <taxon>metagenomes</taxon>
        <taxon>ecological metagenomes</taxon>
    </lineage>
</organism>
<evidence type="ECO:0000313" key="1">
    <source>
        <dbReference type="EMBL" id="GAG51772.1"/>
    </source>
</evidence>
<proteinExistence type="predicted"/>
<comment type="caution">
    <text evidence="1">The sequence shown here is derived from an EMBL/GenBank/DDBJ whole genome shotgun (WGS) entry which is preliminary data.</text>
</comment>
<dbReference type="EMBL" id="BARS01053470">
    <property type="protein sequence ID" value="GAG51772.1"/>
    <property type="molecule type" value="Genomic_DNA"/>
</dbReference>
<reference evidence="1" key="1">
    <citation type="journal article" date="2014" name="Front. Microbiol.">
        <title>High frequency of phylogenetically diverse reductive dehalogenase-homologous genes in deep subseafloor sedimentary metagenomes.</title>
        <authorList>
            <person name="Kawai M."/>
            <person name="Futagami T."/>
            <person name="Toyoda A."/>
            <person name="Takaki Y."/>
            <person name="Nishi S."/>
            <person name="Hori S."/>
            <person name="Arai W."/>
            <person name="Tsubouchi T."/>
            <person name="Morono Y."/>
            <person name="Uchiyama I."/>
            <person name="Ito T."/>
            <person name="Fujiyama A."/>
            <person name="Inagaki F."/>
            <person name="Takami H."/>
        </authorList>
    </citation>
    <scope>NUCLEOTIDE SEQUENCE</scope>
    <source>
        <strain evidence="1">Expedition CK06-06</strain>
    </source>
</reference>
<sequence>MSLLDNMPHKCIIQRITKVEDNMMGNRDVPVEEQDDVRCWEQQVSAAEVLEYEKRGMSINTKVFFTSNPNVTERHQIVITERNGTAIAVADRSEMDVVAVPEPDASAGMGVVWRVMCYKSTGADD</sequence>
<gene>
    <name evidence="1" type="ORF">S01H1_79332</name>
</gene>